<comment type="caution">
    <text evidence="2">The sequence shown here is derived from an EMBL/GenBank/DDBJ whole genome shotgun (WGS) entry which is preliminary data.</text>
</comment>
<gene>
    <name evidence="2" type="ORF">CTI12_AA183800</name>
</gene>
<keyword evidence="3" id="KW-1185">Reference proteome</keyword>
<evidence type="ECO:0000313" key="3">
    <source>
        <dbReference type="Proteomes" id="UP000245207"/>
    </source>
</evidence>
<dbReference type="PANTHER" id="PTHR45786:SF74">
    <property type="entry name" value="ATP-DEPENDENT DNA HELICASE"/>
    <property type="match status" value="1"/>
</dbReference>
<dbReference type="EMBL" id="PKPP01001552">
    <property type="protein sequence ID" value="PWA81753.1"/>
    <property type="molecule type" value="Genomic_DNA"/>
</dbReference>
<feature type="compositionally biased region" description="Polar residues" evidence="1">
    <location>
        <begin position="154"/>
        <end position="169"/>
    </location>
</feature>
<evidence type="ECO:0008006" key="4">
    <source>
        <dbReference type="Google" id="ProtNLM"/>
    </source>
</evidence>
<protein>
    <recommendedName>
        <fullName evidence="4">Helitron helicase-like domain-containing protein</fullName>
    </recommendedName>
</protein>
<dbReference type="Proteomes" id="UP000245207">
    <property type="component" value="Unassembled WGS sequence"/>
</dbReference>
<reference evidence="2 3" key="1">
    <citation type="journal article" date="2018" name="Mol. Plant">
        <title>The genome of Artemisia annua provides insight into the evolution of Asteraceae family and artemisinin biosynthesis.</title>
        <authorList>
            <person name="Shen Q."/>
            <person name="Zhang L."/>
            <person name="Liao Z."/>
            <person name="Wang S."/>
            <person name="Yan T."/>
            <person name="Shi P."/>
            <person name="Liu M."/>
            <person name="Fu X."/>
            <person name="Pan Q."/>
            <person name="Wang Y."/>
            <person name="Lv Z."/>
            <person name="Lu X."/>
            <person name="Zhang F."/>
            <person name="Jiang W."/>
            <person name="Ma Y."/>
            <person name="Chen M."/>
            <person name="Hao X."/>
            <person name="Li L."/>
            <person name="Tang Y."/>
            <person name="Lv G."/>
            <person name="Zhou Y."/>
            <person name="Sun X."/>
            <person name="Brodelius P.E."/>
            <person name="Rose J.K.C."/>
            <person name="Tang K."/>
        </authorList>
    </citation>
    <scope>NUCLEOTIDE SEQUENCE [LARGE SCALE GENOMIC DNA]</scope>
    <source>
        <strain evidence="3">cv. Huhao1</strain>
        <tissue evidence="2">Leaf</tissue>
    </source>
</reference>
<organism evidence="2 3">
    <name type="scientific">Artemisia annua</name>
    <name type="common">Sweet wormwood</name>
    <dbReference type="NCBI Taxonomy" id="35608"/>
    <lineage>
        <taxon>Eukaryota</taxon>
        <taxon>Viridiplantae</taxon>
        <taxon>Streptophyta</taxon>
        <taxon>Embryophyta</taxon>
        <taxon>Tracheophyta</taxon>
        <taxon>Spermatophyta</taxon>
        <taxon>Magnoliopsida</taxon>
        <taxon>eudicotyledons</taxon>
        <taxon>Gunneridae</taxon>
        <taxon>Pentapetalae</taxon>
        <taxon>asterids</taxon>
        <taxon>campanulids</taxon>
        <taxon>Asterales</taxon>
        <taxon>Asteraceae</taxon>
        <taxon>Asteroideae</taxon>
        <taxon>Anthemideae</taxon>
        <taxon>Artemisiinae</taxon>
        <taxon>Artemisia</taxon>
    </lineage>
</organism>
<proteinExistence type="predicted"/>
<dbReference type="AlphaFoldDB" id="A0A2U1P7M1"/>
<dbReference type="PANTHER" id="PTHR45786">
    <property type="entry name" value="DNA BINDING PROTEIN-LIKE"/>
    <property type="match status" value="1"/>
</dbReference>
<feature type="region of interest" description="Disordered" evidence="1">
    <location>
        <begin position="154"/>
        <end position="191"/>
    </location>
</feature>
<evidence type="ECO:0000313" key="2">
    <source>
        <dbReference type="EMBL" id="PWA81753.1"/>
    </source>
</evidence>
<accession>A0A2U1P7M1</accession>
<name>A0A2U1P7M1_ARTAN</name>
<evidence type="ECO:0000256" key="1">
    <source>
        <dbReference type="SAM" id="MobiDB-lite"/>
    </source>
</evidence>
<sequence>MQAFKVAKIPSTLAPFPGSAHTQQFDSLSTPYDNWKDTDRQGFFIHKGKTVCSKCLNAENSSILSWENTTTCPRCLNTDHVTTSLNKPKRGRKRQMPNHNQDAYAKAFVDVKGKTIASQHENQHHQPVYYIPENCSSSIHIEGTSVTCQKEVNRCPPQSENTPINQIQKTARRSRQRRQLGETSSANNHRTSEGVSDLYIDLGDCECVCEYCGATLWYGERLKSHSQRGRVRYGKCCAGGQVYLRNETDPPPYLKELFRDKHFLDNVHAYNQMFSLIQTLDENNELVQVFRTARDKCNEGNVPEFKVQLYNVVATREYQLPSSGTLGAIVFEPDANSQTDFDMIIEYKDKQPKRINKLHSSYMSVQFPLLFVYGQPGYNTNLTLTGVNANRKRTKMVSGFDGNGRVPRWMMPYGNCSTTDLCVFHECELRTSSGG</sequence>